<comment type="caution">
    <text evidence="11">The sequence shown here is derived from an EMBL/GenBank/DDBJ whole genome shotgun (WGS) entry which is preliminary data.</text>
</comment>
<dbReference type="Pfam" id="PF00132">
    <property type="entry name" value="Hexapep"/>
    <property type="match status" value="1"/>
</dbReference>
<dbReference type="GO" id="GO:0005737">
    <property type="term" value="C:cytoplasm"/>
    <property type="evidence" value="ECO:0007669"/>
    <property type="project" value="InterPro"/>
</dbReference>
<comment type="similarity">
    <text evidence="2 10">Belongs to the transferase hexapeptide repeat family.</text>
</comment>
<keyword evidence="7" id="KW-0198">Cysteine biosynthesis</keyword>
<dbReference type="AlphaFoldDB" id="A0A6I3NLH2"/>
<evidence type="ECO:0000256" key="10">
    <source>
        <dbReference type="PIRNR" id="PIRNR000441"/>
    </source>
</evidence>
<dbReference type="NCBIfam" id="TIGR01172">
    <property type="entry name" value="cysE"/>
    <property type="match status" value="1"/>
</dbReference>
<dbReference type="InterPro" id="IPR005881">
    <property type="entry name" value="Ser_O-AcTrfase"/>
</dbReference>
<evidence type="ECO:0000256" key="7">
    <source>
        <dbReference type="ARBA" id="ARBA00023192"/>
    </source>
</evidence>
<dbReference type="UniPathway" id="UPA00136">
    <property type="reaction ID" value="UER00199"/>
</dbReference>
<evidence type="ECO:0000256" key="8">
    <source>
        <dbReference type="ARBA" id="ARBA00023315"/>
    </source>
</evidence>
<accession>A0A6I3NLH2</accession>
<comment type="pathway">
    <text evidence="1">Amino-acid biosynthesis; L-cysteine biosynthesis; L-cysteine from L-serine: step 1/2.</text>
</comment>
<dbReference type="InterPro" id="IPR001451">
    <property type="entry name" value="Hexapep"/>
</dbReference>
<dbReference type="SUPFAM" id="SSF51161">
    <property type="entry name" value="Trimeric LpxA-like enzymes"/>
    <property type="match status" value="1"/>
</dbReference>
<dbReference type="EMBL" id="WMQV01000039">
    <property type="protein sequence ID" value="MTL95319.1"/>
    <property type="molecule type" value="Genomic_DNA"/>
</dbReference>
<dbReference type="GO" id="GO:0009001">
    <property type="term" value="F:serine O-acetyltransferase activity"/>
    <property type="evidence" value="ECO:0007669"/>
    <property type="project" value="UniProtKB-EC"/>
</dbReference>
<evidence type="ECO:0000256" key="3">
    <source>
        <dbReference type="ARBA" id="ARBA00013266"/>
    </source>
</evidence>
<proteinExistence type="inferred from homology"/>
<evidence type="ECO:0000256" key="4">
    <source>
        <dbReference type="ARBA" id="ARBA00018522"/>
    </source>
</evidence>
<evidence type="ECO:0000256" key="9">
    <source>
        <dbReference type="ARBA" id="ARBA00049486"/>
    </source>
</evidence>
<dbReference type="Gene3D" id="1.10.3130.10">
    <property type="entry name" value="serine acetyltransferase, domain 1"/>
    <property type="match status" value="1"/>
</dbReference>
<protein>
    <recommendedName>
        <fullName evidence="4 10">Serine acetyltransferase</fullName>
        <ecNumber evidence="3 10">2.3.1.30</ecNumber>
    </recommendedName>
</protein>
<dbReference type="GO" id="GO:0006535">
    <property type="term" value="P:cysteine biosynthetic process from serine"/>
    <property type="evidence" value="ECO:0007669"/>
    <property type="project" value="InterPro"/>
</dbReference>
<evidence type="ECO:0000256" key="6">
    <source>
        <dbReference type="ARBA" id="ARBA00022679"/>
    </source>
</evidence>
<evidence type="ECO:0000256" key="2">
    <source>
        <dbReference type="ARBA" id="ARBA00007274"/>
    </source>
</evidence>
<dbReference type="PANTHER" id="PTHR42811">
    <property type="entry name" value="SERINE ACETYLTRANSFERASE"/>
    <property type="match status" value="1"/>
</dbReference>
<reference evidence="11" key="1">
    <citation type="journal article" date="2019" name="Nat. Med.">
        <title>A library of human gut bacterial isolates paired with longitudinal multiomics data enables mechanistic microbiome research.</title>
        <authorList>
            <person name="Poyet M."/>
            <person name="Groussin M."/>
            <person name="Gibbons S.M."/>
            <person name="Avila-Pacheco J."/>
            <person name="Jiang X."/>
            <person name="Kearney S.M."/>
            <person name="Perrotta A.R."/>
            <person name="Berdy B."/>
            <person name="Zhao S."/>
            <person name="Lieberman T.D."/>
            <person name="Swanson P.K."/>
            <person name="Smith M."/>
            <person name="Roesemann S."/>
            <person name="Alexander J.E."/>
            <person name="Rich S.A."/>
            <person name="Livny J."/>
            <person name="Vlamakis H."/>
            <person name="Clish C."/>
            <person name="Bullock K."/>
            <person name="Deik A."/>
            <person name="Scott J."/>
            <person name="Pierce K.A."/>
            <person name="Xavier R.J."/>
            <person name="Alm E.J."/>
        </authorList>
    </citation>
    <scope>NUCLEOTIDE SEQUENCE</scope>
    <source>
        <strain evidence="11">BIOML-A179</strain>
    </source>
</reference>
<dbReference type="FunFam" id="2.160.10.10:FF:000007">
    <property type="entry name" value="Serine acetyltransferase"/>
    <property type="match status" value="1"/>
</dbReference>
<dbReference type="PIRSF" id="PIRSF000441">
    <property type="entry name" value="CysE"/>
    <property type="match status" value="1"/>
</dbReference>
<sequence>MREYFQSIKKRDPAARNILQIILTYPGVHAVFWYRIAHFIYTHQFKLVAEWIMFCVRCTINIEIHPAAIIGKRLFIDHGTGVVIGATSIIGNDVTMYHGVTLGGVGRGGINGKRHPTVEDGVTIGAGAKILGDITLGEGCIIGANAVVLKDVPPYSTSVGIPSVIKK</sequence>
<name>A0A6I3NLH2_9FIRM</name>
<evidence type="ECO:0000256" key="5">
    <source>
        <dbReference type="ARBA" id="ARBA00022605"/>
    </source>
</evidence>
<dbReference type="RefSeq" id="WP_129821787.1">
    <property type="nucleotide sequence ID" value="NZ_RCYV01000030.1"/>
</dbReference>
<dbReference type="InterPro" id="IPR053376">
    <property type="entry name" value="Serine_acetyltransferase"/>
</dbReference>
<dbReference type="Gene3D" id="2.160.10.10">
    <property type="entry name" value="Hexapeptide repeat proteins"/>
    <property type="match status" value="1"/>
</dbReference>
<keyword evidence="6 10" id="KW-0808">Transferase</keyword>
<evidence type="ECO:0000313" key="11">
    <source>
        <dbReference type="EMBL" id="MTL95319.1"/>
    </source>
</evidence>
<dbReference type="InterPro" id="IPR011004">
    <property type="entry name" value="Trimer_LpxA-like_sf"/>
</dbReference>
<keyword evidence="8 10" id="KW-0012">Acyltransferase</keyword>
<gene>
    <name evidence="11" type="primary">cysE</name>
    <name evidence="11" type="ORF">GMA64_12335</name>
</gene>
<dbReference type="NCBIfam" id="NF041874">
    <property type="entry name" value="EPS_EpsC"/>
    <property type="match status" value="1"/>
</dbReference>
<dbReference type="InterPro" id="IPR045304">
    <property type="entry name" value="LbH_SAT"/>
</dbReference>
<dbReference type="InterPro" id="IPR042122">
    <property type="entry name" value="Ser_AcTrfase_N_sf"/>
</dbReference>
<evidence type="ECO:0000256" key="1">
    <source>
        <dbReference type="ARBA" id="ARBA00004876"/>
    </source>
</evidence>
<dbReference type="CDD" id="cd03354">
    <property type="entry name" value="LbH_SAT"/>
    <property type="match status" value="1"/>
</dbReference>
<comment type="catalytic activity">
    <reaction evidence="9 10">
        <text>L-serine + acetyl-CoA = O-acetyl-L-serine + CoA</text>
        <dbReference type="Rhea" id="RHEA:24560"/>
        <dbReference type="ChEBI" id="CHEBI:33384"/>
        <dbReference type="ChEBI" id="CHEBI:57287"/>
        <dbReference type="ChEBI" id="CHEBI:57288"/>
        <dbReference type="ChEBI" id="CHEBI:58340"/>
        <dbReference type="EC" id="2.3.1.30"/>
    </reaction>
</comment>
<dbReference type="EC" id="2.3.1.30" evidence="3 10"/>
<organism evidence="11">
    <name type="scientific">Turicibacter sanguinis</name>
    <dbReference type="NCBI Taxonomy" id="154288"/>
    <lineage>
        <taxon>Bacteria</taxon>
        <taxon>Bacillati</taxon>
        <taxon>Bacillota</taxon>
        <taxon>Erysipelotrichia</taxon>
        <taxon>Erysipelotrichales</taxon>
        <taxon>Turicibacteraceae</taxon>
        <taxon>Turicibacter</taxon>
    </lineage>
</organism>
<keyword evidence="5" id="KW-0028">Amino-acid biosynthesis</keyword>